<feature type="domain" description="ATP-grasp fold RimK-type" evidence="1">
    <location>
        <begin position="210"/>
        <end position="297"/>
    </location>
</feature>
<dbReference type="Pfam" id="PF08443">
    <property type="entry name" value="RimK"/>
    <property type="match status" value="1"/>
</dbReference>
<dbReference type="InterPro" id="IPR013651">
    <property type="entry name" value="ATP-grasp_RimK-type"/>
</dbReference>
<dbReference type="SUPFAM" id="SSF56059">
    <property type="entry name" value="Glutathione synthetase ATP-binding domain-like"/>
    <property type="match status" value="1"/>
</dbReference>
<organism evidence="2 3">
    <name type="scientific">Gelidibacter pelagius</name>
    <dbReference type="NCBI Taxonomy" id="2819985"/>
    <lineage>
        <taxon>Bacteria</taxon>
        <taxon>Pseudomonadati</taxon>
        <taxon>Bacteroidota</taxon>
        <taxon>Flavobacteriia</taxon>
        <taxon>Flavobacteriales</taxon>
        <taxon>Flavobacteriaceae</taxon>
        <taxon>Gelidibacter</taxon>
    </lineage>
</organism>
<evidence type="ECO:0000313" key="3">
    <source>
        <dbReference type="Proteomes" id="UP000681315"/>
    </source>
</evidence>
<gene>
    <name evidence="2" type="ORF">J4051_18030</name>
</gene>
<dbReference type="Proteomes" id="UP000681315">
    <property type="component" value="Unassembled WGS sequence"/>
</dbReference>
<protein>
    <recommendedName>
        <fullName evidence="1">ATP-grasp fold RimK-type domain-containing protein</fullName>
    </recommendedName>
</protein>
<accession>A0ABS3SWR2</accession>
<keyword evidence="3" id="KW-1185">Reference proteome</keyword>
<dbReference type="EMBL" id="JAGEVG010000031">
    <property type="protein sequence ID" value="MBO3100175.1"/>
    <property type="molecule type" value="Genomic_DNA"/>
</dbReference>
<name>A0ABS3SWR2_9FLAO</name>
<dbReference type="PANTHER" id="PTHR21621:SF0">
    <property type="entry name" value="BETA-CITRYLGLUTAMATE SYNTHASE B-RELATED"/>
    <property type="match status" value="1"/>
</dbReference>
<evidence type="ECO:0000313" key="2">
    <source>
        <dbReference type="EMBL" id="MBO3100175.1"/>
    </source>
</evidence>
<dbReference type="Gene3D" id="3.30.1490.20">
    <property type="entry name" value="ATP-grasp fold, A domain"/>
    <property type="match status" value="1"/>
</dbReference>
<dbReference type="InterPro" id="IPR013815">
    <property type="entry name" value="ATP_grasp_subdomain_1"/>
</dbReference>
<evidence type="ECO:0000259" key="1">
    <source>
        <dbReference type="Pfam" id="PF08443"/>
    </source>
</evidence>
<dbReference type="Gene3D" id="3.30.470.20">
    <property type="entry name" value="ATP-grasp fold, B domain"/>
    <property type="match status" value="1"/>
</dbReference>
<dbReference type="RefSeq" id="WP_208235279.1">
    <property type="nucleotide sequence ID" value="NZ_JAGEVG010000031.1"/>
</dbReference>
<proteinExistence type="predicted"/>
<comment type="caution">
    <text evidence="2">The sequence shown here is derived from an EMBL/GenBank/DDBJ whole genome shotgun (WGS) entry which is preliminary data.</text>
</comment>
<reference evidence="2 3" key="1">
    <citation type="submission" date="2021-03" db="EMBL/GenBank/DDBJ databases">
        <title>Gelidibacter sp. nov., isolated from costal sediment.</title>
        <authorList>
            <person name="Lun K.-Y."/>
        </authorList>
    </citation>
    <scope>NUCLEOTIDE SEQUENCE [LARGE SCALE GENOMIC DNA]</scope>
    <source>
        <strain evidence="2 3">DF109</strain>
    </source>
</reference>
<dbReference type="PANTHER" id="PTHR21621">
    <property type="entry name" value="RIBOSOMAL PROTEIN S6 MODIFICATION PROTEIN"/>
    <property type="match status" value="1"/>
</dbReference>
<sequence>MIAIHNNLRNASFQKRWVKYCQENEIKFKLVDSFSNDIVEEVKECSAYMWHFHQQDEKDIVMAKQLLFALDHSGFNVFPNFKTAWHFDDKVGQKYLFESLGLNLVKTWVFYDVQTAHNWIKETSFPKVFKLRGGAGSQNVQLVDSKEKAYKLVKKAFSNGFPSYDNWGSLKERYRKWLLGKAPIKEVIKGLIRLARPPRYSEVMGKEISYIYFQEFIPNNDSDIRIIVIDGKAFGIKRMTRENDFRASGSGNIIYEKGAIDEIFVKAAFEVNKKLKAQCVACDFVYDEDKKPLLIEISYGFANAGYDDCPGFWDEELKWYEGKFNPYGWMVDLVLKQANEK</sequence>